<evidence type="ECO:0000313" key="1">
    <source>
        <dbReference type="EMBL" id="SVB16415.1"/>
    </source>
</evidence>
<proteinExistence type="predicted"/>
<dbReference type="EMBL" id="UINC01031029">
    <property type="protein sequence ID" value="SVB16415.1"/>
    <property type="molecule type" value="Genomic_DNA"/>
</dbReference>
<accession>A0A382BRI3</accession>
<organism evidence="1">
    <name type="scientific">marine metagenome</name>
    <dbReference type="NCBI Taxonomy" id="408172"/>
    <lineage>
        <taxon>unclassified sequences</taxon>
        <taxon>metagenomes</taxon>
        <taxon>ecological metagenomes</taxon>
    </lineage>
</organism>
<name>A0A382BRI3_9ZZZZ</name>
<reference evidence="1" key="1">
    <citation type="submission" date="2018-05" db="EMBL/GenBank/DDBJ databases">
        <authorList>
            <person name="Lanie J.A."/>
            <person name="Ng W.-L."/>
            <person name="Kazmierczak K.M."/>
            <person name="Andrzejewski T.M."/>
            <person name="Davidsen T.M."/>
            <person name="Wayne K.J."/>
            <person name="Tettelin H."/>
            <person name="Glass J.I."/>
            <person name="Rusch D."/>
            <person name="Podicherti R."/>
            <person name="Tsui H.-C.T."/>
            <person name="Winkler M.E."/>
        </authorList>
    </citation>
    <scope>NUCLEOTIDE SEQUENCE</scope>
</reference>
<protein>
    <submittedName>
        <fullName evidence="1">Uncharacterized protein</fullName>
    </submittedName>
</protein>
<gene>
    <name evidence="1" type="ORF">METZ01_LOCUS169269</name>
</gene>
<dbReference type="AlphaFoldDB" id="A0A382BRI3"/>
<sequence>MRVNGIPTILTKAEKRTELKELVSAKKMLKEVLNYQETYSDRVEIRKDIREIETRIKEIKQQNATAQTFINSSRGE</sequence>